<dbReference type="PROSITE" id="PS51039">
    <property type="entry name" value="ZF_AN1"/>
    <property type="match status" value="1"/>
</dbReference>
<dbReference type="Gene3D" id="4.10.1110.10">
    <property type="entry name" value="AN1-like Zinc finger"/>
    <property type="match status" value="1"/>
</dbReference>
<protein>
    <submittedName>
        <fullName evidence="8">Uncharacterized protein</fullName>
    </submittedName>
</protein>
<dbReference type="SMART" id="SM00154">
    <property type="entry name" value="ZnF_AN1"/>
    <property type="match status" value="1"/>
</dbReference>
<evidence type="ECO:0000313" key="8">
    <source>
        <dbReference type="EMBL" id="KAG0553937.1"/>
    </source>
</evidence>
<comment type="function">
    <text evidence="1">May be involved in environmental stress response.</text>
</comment>
<dbReference type="Proteomes" id="UP000822688">
    <property type="component" value="Chromosome 12"/>
</dbReference>
<evidence type="ECO:0000259" key="6">
    <source>
        <dbReference type="PROSITE" id="PS51036"/>
    </source>
</evidence>
<evidence type="ECO:0000313" key="9">
    <source>
        <dbReference type="Proteomes" id="UP000822688"/>
    </source>
</evidence>
<evidence type="ECO:0000259" key="7">
    <source>
        <dbReference type="PROSITE" id="PS51039"/>
    </source>
</evidence>
<dbReference type="EMBL" id="CM026433">
    <property type="protein sequence ID" value="KAG0553937.1"/>
    <property type="molecule type" value="Genomic_DNA"/>
</dbReference>
<organism evidence="8 9">
    <name type="scientific">Ceratodon purpureus</name>
    <name type="common">Fire moss</name>
    <name type="synonym">Dicranum purpureum</name>
    <dbReference type="NCBI Taxonomy" id="3225"/>
    <lineage>
        <taxon>Eukaryota</taxon>
        <taxon>Viridiplantae</taxon>
        <taxon>Streptophyta</taxon>
        <taxon>Embryophyta</taxon>
        <taxon>Bryophyta</taxon>
        <taxon>Bryophytina</taxon>
        <taxon>Bryopsida</taxon>
        <taxon>Dicranidae</taxon>
        <taxon>Pseudoditrichales</taxon>
        <taxon>Ditrichaceae</taxon>
        <taxon>Ceratodon</taxon>
    </lineage>
</organism>
<dbReference type="GO" id="GO:0003677">
    <property type="term" value="F:DNA binding"/>
    <property type="evidence" value="ECO:0007669"/>
    <property type="project" value="InterPro"/>
</dbReference>
<evidence type="ECO:0000256" key="5">
    <source>
        <dbReference type="PROSITE-ProRule" id="PRU00449"/>
    </source>
</evidence>
<dbReference type="PANTHER" id="PTHR10634">
    <property type="entry name" value="AN1-TYPE ZINC FINGER PROTEIN"/>
    <property type="match status" value="1"/>
</dbReference>
<dbReference type="AlphaFoldDB" id="A0A8T0G674"/>
<accession>A0A8T0G674</accession>
<dbReference type="Pfam" id="PF01428">
    <property type="entry name" value="zf-AN1"/>
    <property type="match status" value="1"/>
</dbReference>
<dbReference type="Pfam" id="PF01754">
    <property type="entry name" value="zf-A20"/>
    <property type="match status" value="1"/>
</dbReference>
<dbReference type="SUPFAM" id="SSF118310">
    <property type="entry name" value="AN1-like Zinc finger"/>
    <property type="match status" value="1"/>
</dbReference>
<dbReference type="Gene3D" id="1.20.5.4770">
    <property type="match status" value="1"/>
</dbReference>
<feature type="domain" description="A20-type" evidence="6">
    <location>
        <begin position="1"/>
        <end position="32"/>
    </location>
</feature>
<keyword evidence="3 5" id="KW-0863">Zinc-finger</keyword>
<gene>
    <name evidence="8" type="ORF">KC19_12G050800</name>
</gene>
<dbReference type="SUPFAM" id="SSF57716">
    <property type="entry name" value="Glucocorticoid receptor-like (DNA-binding domain)"/>
    <property type="match status" value="1"/>
</dbReference>
<reference evidence="8" key="1">
    <citation type="submission" date="2020-06" db="EMBL/GenBank/DDBJ databases">
        <title>WGS assembly of Ceratodon purpureus strain R40.</title>
        <authorList>
            <person name="Carey S.B."/>
            <person name="Jenkins J."/>
            <person name="Shu S."/>
            <person name="Lovell J.T."/>
            <person name="Sreedasyam A."/>
            <person name="Maumus F."/>
            <person name="Tiley G.P."/>
            <person name="Fernandez-Pozo N."/>
            <person name="Barry K."/>
            <person name="Chen C."/>
            <person name="Wang M."/>
            <person name="Lipzen A."/>
            <person name="Daum C."/>
            <person name="Saski C.A."/>
            <person name="Payton A.C."/>
            <person name="Mcbreen J.C."/>
            <person name="Conrad R.E."/>
            <person name="Kollar L.M."/>
            <person name="Olsson S."/>
            <person name="Huttunen S."/>
            <person name="Landis J.B."/>
            <person name="Wickett N.J."/>
            <person name="Johnson M.G."/>
            <person name="Rensing S.A."/>
            <person name="Grimwood J."/>
            <person name="Schmutz J."/>
            <person name="Mcdaniel S.F."/>
        </authorList>
    </citation>
    <scope>NUCLEOTIDE SEQUENCE</scope>
    <source>
        <strain evidence="8">R40</strain>
    </source>
</reference>
<dbReference type="SMART" id="SM00259">
    <property type="entry name" value="ZnF_A20"/>
    <property type="match status" value="1"/>
</dbReference>
<dbReference type="PANTHER" id="PTHR10634:SF67">
    <property type="entry name" value="AN1-TYPE ZINC FINGER PROTEIN 3"/>
    <property type="match status" value="1"/>
</dbReference>
<dbReference type="InterPro" id="IPR035896">
    <property type="entry name" value="AN1-like_Znf"/>
</dbReference>
<proteinExistence type="predicted"/>
<evidence type="ECO:0000256" key="1">
    <source>
        <dbReference type="ARBA" id="ARBA00003732"/>
    </source>
</evidence>
<evidence type="ECO:0000256" key="3">
    <source>
        <dbReference type="ARBA" id="ARBA00022771"/>
    </source>
</evidence>
<name>A0A8T0G674_CERPU</name>
<evidence type="ECO:0000256" key="2">
    <source>
        <dbReference type="ARBA" id="ARBA00022723"/>
    </source>
</evidence>
<sequence>MAPIVCKCGFFGNEATDGLCSVCYKDRVLEEIKKDLLVVRYPKVTKTTVKNNDEDNKDKVAIVNEAPKKREVLKCSICKKKIGLTSIVCRCGHKYCDKHRYPNEHSCTFDYQAEGRKAVEKANPKISGEKLNYKMI</sequence>
<dbReference type="InterPro" id="IPR000058">
    <property type="entry name" value="Znf_AN1"/>
</dbReference>
<keyword evidence="9" id="KW-1185">Reference proteome</keyword>
<dbReference type="PROSITE" id="PS51036">
    <property type="entry name" value="ZF_A20"/>
    <property type="match status" value="1"/>
</dbReference>
<keyword evidence="4" id="KW-0862">Zinc</keyword>
<comment type="caution">
    <text evidence="8">The sequence shown here is derived from an EMBL/GenBank/DDBJ whole genome shotgun (WGS) entry which is preliminary data.</text>
</comment>
<dbReference type="InterPro" id="IPR050652">
    <property type="entry name" value="AN1_A20_ZnFinger"/>
</dbReference>
<evidence type="ECO:0000256" key="4">
    <source>
        <dbReference type="ARBA" id="ARBA00022833"/>
    </source>
</evidence>
<keyword evidence="2" id="KW-0479">Metal-binding</keyword>
<dbReference type="InterPro" id="IPR002653">
    <property type="entry name" value="Znf_A20"/>
</dbReference>
<dbReference type="GO" id="GO:0008270">
    <property type="term" value="F:zinc ion binding"/>
    <property type="evidence" value="ECO:0007669"/>
    <property type="project" value="UniProtKB-KW"/>
</dbReference>
<feature type="domain" description="AN1-type" evidence="7">
    <location>
        <begin position="69"/>
        <end position="115"/>
    </location>
</feature>